<dbReference type="EMBL" id="JAWDGP010006081">
    <property type="protein sequence ID" value="KAK3747527.1"/>
    <property type="molecule type" value="Genomic_DNA"/>
</dbReference>
<accession>A0AAE0YIT8</accession>
<keyword evidence="2" id="KW-1185">Reference proteome</keyword>
<comment type="caution">
    <text evidence="1">The sequence shown here is derived from an EMBL/GenBank/DDBJ whole genome shotgun (WGS) entry which is preliminary data.</text>
</comment>
<name>A0AAE0YIT8_9GAST</name>
<sequence length="106" mass="12288">MIVATNSKATEICSSKIRPVPLLLQILQLPRVNYEVMHATFSSRQVRVARAWRNTEQPFQWFYSHGKKPAWTFCPFQAPLVTQLTEVLCEYHNYIGSALAVERCFK</sequence>
<evidence type="ECO:0000313" key="1">
    <source>
        <dbReference type="EMBL" id="KAK3747527.1"/>
    </source>
</evidence>
<proteinExistence type="predicted"/>
<protein>
    <submittedName>
        <fullName evidence="1">Uncharacterized protein</fullName>
    </submittedName>
</protein>
<reference evidence="1" key="1">
    <citation type="journal article" date="2023" name="G3 (Bethesda)">
        <title>A reference genome for the long-term kleptoplast-retaining sea slug Elysia crispata morphotype clarki.</title>
        <authorList>
            <person name="Eastman K.E."/>
            <person name="Pendleton A.L."/>
            <person name="Shaikh M.A."/>
            <person name="Suttiyut T."/>
            <person name="Ogas R."/>
            <person name="Tomko P."/>
            <person name="Gavelis G."/>
            <person name="Widhalm J.R."/>
            <person name="Wisecaver J.H."/>
        </authorList>
    </citation>
    <scope>NUCLEOTIDE SEQUENCE</scope>
    <source>
        <strain evidence="1">ECLA1</strain>
    </source>
</reference>
<gene>
    <name evidence="1" type="ORF">RRG08_030060</name>
</gene>
<dbReference type="Proteomes" id="UP001283361">
    <property type="component" value="Unassembled WGS sequence"/>
</dbReference>
<evidence type="ECO:0000313" key="2">
    <source>
        <dbReference type="Proteomes" id="UP001283361"/>
    </source>
</evidence>
<dbReference type="AlphaFoldDB" id="A0AAE0YIT8"/>
<organism evidence="1 2">
    <name type="scientific">Elysia crispata</name>
    <name type="common">lettuce slug</name>
    <dbReference type="NCBI Taxonomy" id="231223"/>
    <lineage>
        <taxon>Eukaryota</taxon>
        <taxon>Metazoa</taxon>
        <taxon>Spiralia</taxon>
        <taxon>Lophotrochozoa</taxon>
        <taxon>Mollusca</taxon>
        <taxon>Gastropoda</taxon>
        <taxon>Heterobranchia</taxon>
        <taxon>Euthyneura</taxon>
        <taxon>Panpulmonata</taxon>
        <taxon>Sacoglossa</taxon>
        <taxon>Placobranchoidea</taxon>
        <taxon>Plakobranchidae</taxon>
        <taxon>Elysia</taxon>
    </lineage>
</organism>